<dbReference type="InterPro" id="IPR013317">
    <property type="entry name" value="DnaA_dom"/>
</dbReference>
<dbReference type="InterPro" id="IPR055199">
    <property type="entry name" value="Hda_lid"/>
</dbReference>
<evidence type="ECO:0000313" key="2">
    <source>
        <dbReference type="EMBL" id="GGF86428.1"/>
    </source>
</evidence>
<dbReference type="GO" id="GO:0006270">
    <property type="term" value="P:DNA replication initiation"/>
    <property type="evidence" value="ECO:0007669"/>
    <property type="project" value="TreeGrafter"/>
</dbReference>
<accession>A0A917FIW4</accession>
<dbReference type="Gene3D" id="1.10.8.60">
    <property type="match status" value="1"/>
</dbReference>
<dbReference type="InterPro" id="IPR003593">
    <property type="entry name" value="AAA+_ATPase"/>
</dbReference>
<reference evidence="2" key="2">
    <citation type="submission" date="2020-09" db="EMBL/GenBank/DDBJ databases">
        <authorList>
            <person name="Sun Q."/>
            <person name="Zhou Y."/>
        </authorList>
    </citation>
    <scope>NUCLEOTIDE SEQUENCE</scope>
    <source>
        <strain evidence="2">CGMCC 1.12726</strain>
    </source>
</reference>
<protein>
    <submittedName>
        <fullName evidence="2">DnaA regulatory inactivator Hda</fullName>
    </submittedName>
</protein>
<organism evidence="2 3">
    <name type="scientific">Arenimonas maotaiensis</name>
    <dbReference type="NCBI Taxonomy" id="1446479"/>
    <lineage>
        <taxon>Bacteria</taxon>
        <taxon>Pseudomonadati</taxon>
        <taxon>Pseudomonadota</taxon>
        <taxon>Gammaproteobacteria</taxon>
        <taxon>Lysobacterales</taxon>
        <taxon>Lysobacteraceae</taxon>
        <taxon>Arenimonas</taxon>
    </lineage>
</organism>
<evidence type="ECO:0000313" key="3">
    <source>
        <dbReference type="Proteomes" id="UP000632858"/>
    </source>
</evidence>
<proteinExistence type="predicted"/>
<dbReference type="Gene3D" id="3.40.50.300">
    <property type="entry name" value="P-loop containing nucleotide triphosphate hydrolases"/>
    <property type="match status" value="1"/>
</dbReference>
<reference evidence="2" key="1">
    <citation type="journal article" date="2014" name="Int. J. Syst. Evol. Microbiol.">
        <title>Complete genome sequence of Corynebacterium casei LMG S-19264T (=DSM 44701T), isolated from a smear-ripened cheese.</title>
        <authorList>
            <consortium name="US DOE Joint Genome Institute (JGI-PGF)"/>
            <person name="Walter F."/>
            <person name="Albersmeier A."/>
            <person name="Kalinowski J."/>
            <person name="Ruckert C."/>
        </authorList>
    </citation>
    <scope>NUCLEOTIDE SEQUENCE</scope>
    <source>
        <strain evidence="2">CGMCC 1.12726</strain>
    </source>
</reference>
<name>A0A917FIW4_9GAMM</name>
<dbReference type="SMART" id="SM00382">
    <property type="entry name" value="AAA"/>
    <property type="match status" value="1"/>
</dbReference>
<dbReference type="Pfam" id="PF22688">
    <property type="entry name" value="Hda_lid"/>
    <property type="match status" value="1"/>
</dbReference>
<feature type="domain" description="AAA+ ATPase" evidence="1">
    <location>
        <begin position="41"/>
        <end position="156"/>
    </location>
</feature>
<dbReference type="AlphaFoldDB" id="A0A917FIW4"/>
<dbReference type="EMBL" id="BMFO01000001">
    <property type="protein sequence ID" value="GGF86428.1"/>
    <property type="molecule type" value="Genomic_DNA"/>
</dbReference>
<dbReference type="GO" id="GO:0032297">
    <property type="term" value="P:negative regulation of DNA-templated DNA replication initiation"/>
    <property type="evidence" value="ECO:0007669"/>
    <property type="project" value="InterPro"/>
</dbReference>
<dbReference type="PANTHER" id="PTHR30050:SF5">
    <property type="entry name" value="DNAA REGULATORY INACTIVATOR HDA"/>
    <property type="match status" value="1"/>
</dbReference>
<sequence length="233" mass="24973">MSEVSAQLPLAFKAGSDQRFVDFLGQEPVRRAIEQAACGESAHAVFLAGPSGSGKSHLLRAAVSHAHALGRAAAYVPLARMAPMLAQALDGLEHRQLVCLDDVQALAGDAGAEEALFHFYNRAKAAGASLVFAAGAMPAQLGIRLPDLVSRLEQGLRLNLEVLDEAGKRQVLAQRAARRGLQIDEAVVDYLFTRVSRDLQSLGELLDRLDHASLAAQRRLTIPFIKTVLHAEA</sequence>
<keyword evidence="3" id="KW-1185">Reference proteome</keyword>
<dbReference type="SUPFAM" id="SSF52540">
    <property type="entry name" value="P-loop containing nucleoside triphosphate hydrolases"/>
    <property type="match status" value="1"/>
</dbReference>
<evidence type="ECO:0000259" key="1">
    <source>
        <dbReference type="SMART" id="SM00382"/>
    </source>
</evidence>
<dbReference type="InterPro" id="IPR017788">
    <property type="entry name" value="Hda"/>
</dbReference>
<dbReference type="Pfam" id="PF00308">
    <property type="entry name" value="Bac_DnaA"/>
    <property type="match status" value="1"/>
</dbReference>
<dbReference type="InterPro" id="IPR027417">
    <property type="entry name" value="P-loop_NTPase"/>
</dbReference>
<dbReference type="PANTHER" id="PTHR30050">
    <property type="entry name" value="CHROMOSOMAL REPLICATION INITIATOR PROTEIN DNAA"/>
    <property type="match status" value="1"/>
</dbReference>
<dbReference type="RefSeq" id="WP_188447501.1">
    <property type="nucleotide sequence ID" value="NZ_BMFO01000001.1"/>
</dbReference>
<comment type="caution">
    <text evidence="2">The sequence shown here is derived from an EMBL/GenBank/DDBJ whole genome shotgun (WGS) entry which is preliminary data.</text>
</comment>
<dbReference type="NCBIfam" id="TIGR03420">
    <property type="entry name" value="DnaA_homol_Hda"/>
    <property type="match status" value="1"/>
</dbReference>
<dbReference type="CDD" id="cd00009">
    <property type="entry name" value="AAA"/>
    <property type="match status" value="1"/>
</dbReference>
<dbReference type="Proteomes" id="UP000632858">
    <property type="component" value="Unassembled WGS sequence"/>
</dbReference>
<gene>
    <name evidence="2" type="ORF">GCM10010960_05480</name>
</gene>